<dbReference type="Pfam" id="PF08867">
    <property type="entry name" value="FRG"/>
    <property type="match status" value="1"/>
</dbReference>
<reference evidence="2" key="1">
    <citation type="submission" date="2019-06" db="EMBL/GenBank/DDBJ databases">
        <title>Pseudomonas-derived Butenolides : (Bio)synthesis of Styrolides.</title>
        <authorList>
            <person name="Klapper M."/>
            <person name="Chowdhury S."/>
            <person name="Stallforth P."/>
        </authorList>
    </citation>
    <scope>NUCLEOTIDE SEQUENCE [LARGE SCALE GENOMIC DNA]</scope>
    <source>
        <strain evidence="2">EC-S101</strain>
    </source>
</reference>
<dbReference type="AlphaFoldDB" id="A0A5C4L2I3"/>
<feature type="domain" description="FRG" evidence="1">
    <location>
        <begin position="19"/>
        <end position="118"/>
    </location>
</feature>
<gene>
    <name evidence="2" type="ORF">FHG55_05100</name>
</gene>
<keyword evidence="3" id="KW-1185">Reference proteome</keyword>
<protein>
    <submittedName>
        <fullName evidence="2">FRG domain-containing protein</fullName>
    </submittedName>
</protein>
<dbReference type="InterPro" id="IPR014966">
    <property type="entry name" value="FRG-dom"/>
</dbReference>
<name>A0A5C4L2I3_PSEJE</name>
<organism evidence="2 3">
    <name type="scientific">Pseudomonas jessenii</name>
    <dbReference type="NCBI Taxonomy" id="77298"/>
    <lineage>
        <taxon>Bacteria</taxon>
        <taxon>Pseudomonadati</taxon>
        <taxon>Pseudomonadota</taxon>
        <taxon>Gammaproteobacteria</taxon>
        <taxon>Pseudomonadales</taxon>
        <taxon>Pseudomonadaceae</taxon>
        <taxon>Pseudomonas</taxon>
    </lineage>
</organism>
<dbReference type="EMBL" id="VDDB01000005">
    <property type="protein sequence ID" value="TNB98430.1"/>
    <property type="molecule type" value="Genomic_DNA"/>
</dbReference>
<accession>A0A5C4L2I3</accession>
<dbReference type="SMART" id="SM00901">
    <property type="entry name" value="FRG"/>
    <property type="match status" value="1"/>
</dbReference>
<comment type="caution">
    <text evidence="2">The sequence shown here is derived from an EMBL/GenBank/DDBJ whole genome shotgun (WGS) entry which is preliminary data.</text>
</comment>
<dbReference type="Proteomes" id="UP000306272">
    <property type="component" value="Unassembled WGS sequence"/>
</dbReference>
<evidence type="ECO:0000313" key="3">
    <source>
        <dbReference type="Proteomes" id="UP000306272"/>
    </source>
</evidence>
<evidence type="ECO:0000313" key="2">
    <source>
        <dbReference type="EMBL" id="TNB98430.1"/>
    </source>
</evidence>
<evidence type="ECO:0000259" key="1">
    <source>
        <dbReference type="SMART" id="SM00901"/>
    </source>
</evidence>
<proteinExistence type="predicted"/>
<sequence>METQHCETLEELKVTIQRYGPGVLYRGQTQHYLDSNDLPSLSTSFQRQGGVPDLMIKWTYYAKRALQHLVRGWKETDDTATNQAILQHYGFRSFFLDASGDPRVAAWFASNRFESKIAVNLVEDCFEDPVWLRTRRAWFVPTEDAGQLYLISQKSLRRSGIQAVHLSEIATDLGAPRYVRQDAYMVGPLIQSGLSSECILCHITAPAEVLRDYAGGYSAGWLFPEPSDDPVYRELLAMPWEKMRHVPDNGLEAFWRSLEFPEYSGHIQKHMPPRSAMYRPFWTRDLPPPPDSQTATDTQMAQLLCGSSLYHGASTPRFILPEINKLLEQYDEISIELDGLVYHGMDTKYGKGVGILKIPGGIVCVFEYGIDHPGLRIMGMGRFYGLHYRIHSDGGWERVAHEDDCTCGSDHTENFSLLGRVDRSLKDGWFECVEPSLYVQKGVDRTSDPRATWGEPY</sequence>
<dbReference type="RefSeq" id="WP_139053872.1">
    <property type="nucleotide sequence ID" value="NZ_VDDB01000005.1"/>
</dbReference>